<dbReference type="AlphaFoldDB" id="A0AAJ0A1N0"/>
<comment type="caution">
    <text evidence="1">The sequence shown here is derived from an EMBL/GenBank/DDBJ whole genome shotgun (WGS) entry which is preliminary data.</text>
</comment>
<sequence length="189" mass="21179">MNRQCLPLASPVLVLGLDSCYQGRGIGRVTACCLPTYPCNSPNPTGQPSHTLIMSPSSTRLRSLLAVIGNSFSFFFTDENKSSTTERFFAQDMPRLGPVLATAGRPQRISSTALCVSKAASRPVLKTGTWVLKPARIVKWARCKHYHADSDAFRRLRQSLVTTRWYEACRVWRRSMLPVTCERRAKTQQ</sequence>
<dbReference type="RefSeq" id="XP_060450478.1">
    <property type="nucleotide sequence ID" value="XM_060596356.1"/>
</dbReference>
<keyword evidence="2" id="KW-1185">Reference proteome</keyword>
<reference evidence="1" key="1">
    <citation type="submission" date="2021-06" db="EMBL/GenBank/DDBJ databases">
        <title>Comparative genomics, transcriptomics and evolutionary studies reveal genomic signatures of adaptation to plant cell wall in hemibiotrophic fungi.</title>
        <authorList>
            <consortium name="DOE Joint Genome Institute"/>
            <person name="Baroncelli R."/>
            <person name="Diaz J.F."/>
            <person name="Benocci T."/>
            <person name="Peng M."/>
            <person name="Battaglia E."/>
            <person name="Haridas S."/>
            <person name="Andreopoulos W."/>
            <person name="Labutti K."/>
            <person name="Pangilinan J."/>
            <person name="Floch G.L."/>
            <person name="Makela M.R."/>
            <person name="Henrissat B."/>
            <person name="Grigoriev I.V."/>
            <person name="Crouch J.A."/>
            <person name="De Vries R.P."/>
            <person name="Sukno S.A."/>
            <person name="Thon M.R."/>
        </authorList>
    </citation>
    <scope>NUCLEOTIDE SEQUENCE</scope>
    <source>
        <strain evidence="1">CBS 102054</strain>
    </source>
</reference>
<dbReference type="Proteomes" id="UP001243989">
    <property type="component" value="Unassembled WGS sequence"/>
</dbReference>
<evidence type="ECO:0000313" key="2">
    <source>
        <dbReference type="Proteomes" id="UP001243989"/>
    </source>
</evidence>
<name>A0AAJ0A1N0_9PEZI</name>
<gene>
    <name evidence="1" type="ORF">BDP81DRAFT_83347</name>
</gene>
<evidence type="ECO:0000313" key="1">
    <source>
        <dbReference type="EMBL" id="KAK1654434.1"/>
    </source>
</evidence>
<accession>A0AAJ0A1N0</accession>
<proteinExistence type="predicted"/>
<organism evidence="1 2">
    <name type="scientific">Colletotrichum phormii</name>
    <dbReference type="NCBI Taxonomy" id="359342"/>
    <lineage>
        <taxon>Eukaryota</taxon>
        <taxon>Fungi</taxon>
        <taxon>Dikarya</taxon>
        <taxon>Ascomycota</taxon>
        <taxon>Pezizomycotina</taxon>
        <taxon>Sordariomycetes</taxon>
        <taxon>Hypocreomycetidae</taxon>
        <taxon>Glomerellales</taxon>
        <taxon>Glomerellaceae</taxon>
        <taxon>Colletotrichum</taxon>
        <taxon>Colletotrichum acutatum species complex</taxon>
    </lineage>
</organism>
<dbReference type="EMBL" id="JAHMHQ010000002">
    <property type="protein sequence ID" value="KAK1654434.1"/>
    <property type="molecule type" value="Genomic_DNA"/>
</dbReference>
<dbReference type="GeneID" id="85481218"/>
<protein>
    <submittedName>
        <fullName evidence="1">Uncharacterized protein</fullName>
    </submittedName>
</protein>